<dbReference type="KEGG" id="pspi:PS2015_2814"/>
<dbReference type="SUPFAM" id="SSF56281">
    <property type="entry name" value="Metallo-hydrolase/oxidoreductase"/>
    <property type="match status" value="1"/>
</dbReference>
<dbReference type="SMART" id="SM00849">
    <property type="entry name" value="Lactamase_B"/>
    <property type="match status" value="1"/>
</dbReference>
<dbReference type="EMBL" id="CP013189">
    <property type="protein sequence ID" value="ALO47445.1"/>
    <property type="molecule type" value="Genomic_DNA"/>
</dbReference>
<evidence type="ECO:0000313" key="5">
    <source>
        <dbReference type="Proteomes" id="UP000065641"/>
    </source>
</evidence>
<dbReference type="InterPro" id="IPR001279">
    <property type="entry name" value="Metallo-B-lactamas"/>
</dbReference>
<name>A0A0S2KGY1_9GAMM</name>
<dbReference type="GO" id="GO:0042781">
    <property type="term" value="F:3'-tRNA processing endoribonuclease activity"/>
    <property type="evidence" value="ECO:0007669"/>
    <property type="project" value="TreeGrafter"/>
</dbReference>
<gene>
    <name evidence="4" type="ORF">PS2015_2814</name>
</gene>
<keyword evidence="2" id="KW-0472">Membrane</keyword>
<dbReference type="PANTHER" id="PTHR46018:SF2">
    <property type="entry name" value="ZINC PHOSPHODIESTERASE ELAC PROTEIN 1"/>
    <property type="match status" value="1"/>
</dbReference>
<dbReference type="PANTHER" id="PTHR46018">
    <property type="entry name" value="ZINC PHOSPHODIESTERASE ELAC PROTEIN 1"/>
    <property type="match status" value="1"/>
</dbReference>
<organism evidence="4 5">
    <name type="scientific">Pseudohongiella spirulinae</name>
    <dbReference type="NCBI Taxonomy" id="1249552"/>
    <lineage>
        <taxon>Bacteria</taxon>
        <taxon>Pseudomonadati</taxon>
        <taxon>Pseudomonadota</taxon>
        <taxon>Gammaproteobacteria</taxon>
        <taxon>Pseudomonadales</taxon>
        <taxon>Pseudohongiellaceae</taxon>
        <taxon>Pseudohongiella</taxon>
    </lineage>
</organism>
<evidence type="ECO:0000313" key="4">
    <source>
        <dbReference type="EMBL" id="ALO47445.1"/>
    </source>
</evidence>
<keyword evidence="5" id="KW-1185">Reference proteome</keyword>
<dbReference type="STRING" id="1249552.PS2015_2814"/>
<evidence type="ECO:0000256" key="2">
    <source>
        <dbReference type="SAM" id="Phobius"/>
    </source>
</evidence>
<keyword evidence="2" id="KW-0812">Transmembrane</keyword>
<sequence>MGRNPTVSWGSGLLSVIALSAAVATFLLISVVTLFRAELGYWLFERQASRQAQFDRLTSLEPGLHVAFCGTGAPLPDPTRAESCAVVIAGDALFVIDSGSGSTSNITIMGLPADQIRAVFLTHFHSDHIADLGNLALQRWVNGAHPSPLPVIGPQGVDQIVAGFNLAYGPDQIYRPAHHGEQIVPSSGAGLVAQAFQLPARTEPPENESAISVYDDDSVSVSALRVDHDPADPAVAYRFEYAGRSVVFSGDLIVSRSPGFEAFVRGADLLVMEGLQPQLLKIIEQNVIERGDPNLGVIMQDVLDYHTTPEQAAELAQSAAAGALVINHVVPPIPNRFLEAAFLRGAPSRFDGPVRVARDGLAVTLPLGSDEIQFHNWF</sequence>
<feature type="domain" description="Metallo-beta-lactamase" evidence="3">
    <location>
        <begin position="81"/>
        <end position="292"/>
    </location>
</feature>
<dbReference type="CDD" id="cd07719">
    <property type="entry name" value="arylsulfatase_AtsA-like_MBL-fold"/>
    <property type="match status" value="1"/>
</dbReference>
<feature type="transmembrane region" description="Helical" evidence="2">
    <location>
        <begin position="12"/>
        <end position="35"/>
    </location>
</feature>
<dbReference type="InterPro" id="IPR036866">
    <property type="entry name" value="RibonucZ/Hydroxyglut_hydro"/>
</dbReference>
<dbReference type="Proteomes" id="UP000065641">
    <property type="component" value="Chromosome"/>
</dbReference>
<dbReference type="AlphaFoldDB" id="A0A0S2KGY1"/>
<proteinExistence type="predicted"/>
<protein>
    <submittedName>
        <fullName evidence="4">Ribonuclease Z</fullName>
    </submittedName>
</protein>
<dbReference type="Pfam" id="PF00753">
    <property type="entry name" value="Lactamase_B"/>
    <property type="match status" value="1"/>
</dbReference>
<dbReference type="Gene3D" id="3.60.15.10">
    <property type="entry name" value="Ribonuclease Z/Hydroxyacylglutathione hydrolase-like"/>
    <property type="match status" value="1"/>
</dbReference>
<keyword evidence="1" id="KW-0378">Hydrolase</keyword>
<dbReference type="InterPro" id="IPR044094">
    <property type="entry name" value="AtsA-like_MBL-fold"/>
</dbReference>
<reference evidence="4 5" key="1">
    <citation type="submission" date="2015-11" db="EMBL/GenBank/DDBJ databases">
        <authorList>
            <person name="Zhang Y."/>
            <person name="Guo Z."/>
        </authorList>
    </citation>
    <scope>NUCLEOTIDE SEQUENCE [LARGE SCALE GENOMIC DNA]</scope>
    <source>
        <strain evidence="4 5">KCTC 32221</strain>
    </source>
</reference>
<keyword evidence="2" id="KW-1133">Transmembrane helix</keyword>
<accession>A0A0S2KGY1</accession>
<evidence type="ECO:0000256" key="1">
    <source>
        <dbReference type="ARBA" id="ARBA00022801"/>
    </source>
</evidence>
<evidence type="ECO:0000259" key="3">
    <source>
        <dbReference type="SMART" id="SM00849"/>
    </source>
</evidence>